<dbReference type="InterPro" id="IPR001509">
    <property type="entry name" value="Epimerase_deHydtase"/>
</dbReference>
<dbReference type="Pfam" id="PF01370">
    <property type="entry name" value="Epimerase"/>
    <property type="match status" value="1"/>
</dbReference>
<dbReference type="InterPro" id="IPR036291">
    <property type="entry name" value="NAD(P)-bd_dom_sf"/>
</dbReference>
<dbReference type="CDD" id="cd05262">
    <property type="entry name" value="SDR_a7"/>
    <property type="match status" value="1"/>
</dbReference>
<gene>
    <name evidence="2" type="ORF">HLH29_14670</name>
</gene>
<dbReference type="InterPro" id="IPR029063">
    <property type="entry name" value="SAM-dependent_MTases_sf"/>
</dbReference>
<evidence type="ECO:0000313" key="2">
    <source>
        <dbReference type="EMBL" id="MBB2180386.1"/>
    </source>
</evidence>
<proteinExistence type="predicted"/>
<comment type="caution">
    <text evidence="2">The sequence shown here is derived from an EMBL/GenBank/DDBJ whole genome shotgun (WGS) entry which is preliminary data.</text>
</comment>
<dbReference type="InterPro" id="IPR051783">
    <property type="entry name" value="NAD(P)-dependent_oxidoreduct"/>
</dbReference>
<dbReference type="AlphaFoldDB" id="A0A7W4P7H0"/>
<dbReference type="EMBL" id="JABEQL010000023">
    <property type="protein sequence ID" value="MBB2180386.1"/>
    <property type="molecule type" value="Genomic_DNA"/>
</dbReference>
<evidence type="ECO:0000313" key="3">
    <source>
        <dbReference type="Proteomes" id="UP000525623"/>
    </source>
</evidence>
<name>A0A7W4P7H0_9PROT</name>
<dbReference type="PANTHER" id="PTHR48079:SF9">
    <property type="entry name" value="PUTATIVE-RELATED"/>
    <property type="match status" value="1"/>
</dbReference>
<dbReference type="GO" id="GO:0005737">
    <property type="term" value="C:cytoplasm"/>
    <property type="evidence" value="ECO:0007669"/>
    <property type="project" value="TreeGrafter"/>
</dbReference>
<protein>
    <submittedName>
        <fullName evidence="2">SDR family oxidoreductase</fullName>
    </submittedName>
</protein>
<organism evidence="2 3">
    <name type="scientific">Gluconacetobacter tumulicola</name>
    <dbReference type="NCBI Taxonomy" id="1017177"/>
    <lineage>
        <taxon>Bacteria</taxon>
        <taxon>Pseudomonadati</taxon>
        <taxon>Pseudomonadota</taxon>
        <taxon>Alphaproteobacteria</taxon>
        <taxon>Acetobacterales</taxon>
        <taxon>Acetobacteraceae</taxon>
        <taxon>Gluconacetobacter</taxon>
    </lineage>
</organism>
<sequence>MRVFVTGATGFIESAIVDELVAAGHEVTGLVRSMEASQKLEARGAKAHRGTIEDLDSLRSGAAAADGVIHTAFYHAFSHASLRTRLRVILGGSPSNIVKRFMEAAVEADRRAIEALGGALRAGSRPLITAFPTMAMTPGHAAVETASADSHAVGGLRARSEEAALSLVKRGVRAMIIRLPPSVHDETKQGLVTQLIATARKTQLSAYVEDGKNRWPAVHRLDAAHLFRLVLEKGESGARYHAVAEEGLPFRYIAEAIGRDLGVRAEGFSFAEAGKHFRWLAHKRVLDLGCGSGLLTQRVVAATALRHCCSSARPGRR</sequence>
<dbReference type="PANTHER" id="PTHR48079">
    <property type="entry name" value="PROTEIN YEEZ"/>
    <property type="match status" value="1"/>
</dbReference>
<dbReference type="Gene3D" id="3.40.50.720">
    <property type="entry name" value="NAD(P)-binding Rossmann-like Domain"/>
    <property type="match status" value="1"/>
</dbReference>
<evidence type="ECO:0000259" key="1">
    <source>
        <dbReference type="Pfam" id="PF01370"/>
    </source>
</evidence>
<dbReference type="RefSeq" id="WP_182968098.1">
    <property type="nucleotide sequence ID" value="NZ_BAABGC010000022.1"/>
</dbReference>
<dbReference type="GO" id="GO:0004029">
    <property type="term" value="F:aldehyde dehydrogenase (NAD+) activity"/>
    <property type="evidence" value="ECO:0007669"/>
    <property type="project" value="TreeGrafter"/>
</dbReference>
<dbReference type="SUPFAM" id="SSF53335">
    <property type="entry name" value="S-adenosyl-L-methionine-dependent methyltransferases"/>
    <property type="match status" value="1"/>
</dbReference>
<keyword evidence="3" id="KW-1185">Reference proteome</keyword>
<dbReference type="SUPFAM" id="SSF51735">
    <property type="entry name" value="NAD(P)-binding Rossmann-fold domains"/>
    <property type="match status" value="1"/>
</dbReference>
<dbReference type="Proteomes" id="UP000525623">
    <property type="component" value="Unassembled WGS sequence"/>
</dbReference>
<accession>A0A7W4P7H0</accession>
<feature type="domain" description="NAD-dependent epimerase/dehydratase" evidence="1">
    <location>
        <begin position="3"/>
        <end position="89"/>
    </location>
</feature>
<reference evidence="2 3" key="1">
    <citation type="submission" date="2020-04" db="EMBL/GenBank/DDBJ databases">
        <title>Description of novel Gluconacetobacter.</title>
        <authorList>
            <person name="Sombolestani A."/>
        </authorList>
    </citation>
    <scope>NUCLEOTIDE SEQUENCE [LARGE SCALE GENOMIC DNA]</scope>
    <source>
        <strain evidence="2 3">LMG 27725</strain>
    </source>
</reference>